<dbReference type="EMBL" id="JASNQZ010000003">
    <property type="protein sequence ID" value="KAL0959015.1"/>
    <property type="molecule type" value="Genomic_DNA"/>
</dbReference>
<proteinExistence type="predicted"/>
<dbReference type="Proteomes" id="UP001556367">
    <property type="component" value="Unassembled WGS sequence"/>
</dbReference>
<sequence length="128" mass="14015">MVRFCIAYSRPAAYRCTIRFSQGSAPQVTTASIMFGRKPQRIAFEFRPSDILLTGNLPTRKRHLPGKEVFELSDAFHHVETDLEGKALSVNHPSHQPLDTFQAVPFIGGIGSEFHAPHGGSPNPAASS</sequence>
<gene>
    <name evidence="1" type="ORF">HGRIS_014327</name>
</gene>
<protein>
    <submittedName>
        <fullName evidence="1">Uncharacterized protein</fullName>
    </submittedName>
</protein>
<organism evidence="1 2">
    <name type="scientific">Hohenbuehelia grisea</name>
    <dbReference type="NCBI Taxonomy" id="104357"/>
    <lineage>
        <taxon>Eukaryota</taxon>
        <taxon>Fungi</taxon>
        <taxon>Dikarya</taxon>
        <taxon>Basidiomycota</taxon>
        <taxon>Agaricomycotina</taxon>
        <taxon>Agaricomycetes</taxon>
        <taxon>Agaricomycetidae</taxon>
        <taxon>Agaricales</taxon>
        <taxon>Pleurotineae</taxon>
        <taxon>Pleurotaceae</taxon>
        <taxon>Hohenbuehelia</taxon>
    </lineage>
</organism>
<name>A0ABR3JT14_9AGAR</name>
<keyword evidence="2" id="KW-1185">Reference proteome</keyword>
<reference evidence="2" key="1">
    <citation type="submission" date="2024-06" db="EMBL/GenBank/DDBJ databases">
        <title>Multi-omics analyses provide insights into the biosynthesis of the anticancer antibiotic pleurotin in Hohenbuehelia grisea.</title>
        <authorList>
            <person name="Weaver J.A."/>
            <person name="Alberti F."/>
        </authorList>
    </citation>
    <scope>NUCLEOTIDE SEQUENCE [LARGE SCALE GENOMIC DNA]</scope>
    <source>
        <strain evidence="2">T-177</strain>
    </source>
</reference>
<comment type="caution">
    <text evidence="1">The sequence shown here is derived from an EMBL/GenBank/DDBJ whole genome shotgun (WGS) entry which is preliminary data.</text>
</comment>
<evidence type="ECO:0000313" key="1">
    <source>
        <dbReference type="EMBL" id="KAL0959015.1"/>
    </source>
</evidence>
<accession>A0ABR3JT14</accession>
<evidence type="ECO:0000313" key="2">
    <source>
        <dbReference type="Proteomes" id="UP001556367"/>
    </source>
</evidence>